<sequence length="237" mass="26240">MHQRGRNNNFLASSHAEETIKKRNEATAKRTKKISCYDTQGRLLKTYRSAGEAAIDKGISESRIRQIAAGYELTAGGFAWRYGAEKNIDFAKKLQHKRERYKLLMGKPVTQYNMNGKRLAIFPTLKDASAATGVNRSDLTNCIKGKRASALGYLWREGHGGARIDTSGVLTGESLRSIRKKKAVAQYTKDGRFIRNFESVKAAAVSIGVNNATLSGALHGASRYCGGFNWKFVKVEE</sequence>
<dbReference type="InterPro" id="IPR003647">
    <property type="entry name" value="Intron_nuc_1_rpt"/>
</dbReference>
<dbReference type="Gene3D" id="1.10.10.10">
    <property type="entry name" value="Winged helix-like DNA-binding domain superfamily/Winged helix DNA-binding domain"/>
    <property type="match status" value="3"/>
</dbReference>
<dbReference type="Pfam" id="PF07453">
    <property type="entry name" value="NUMOD1"/>
    <property type="match status" value="2"/>
</dbReference>
<evidence type="ECO:0000313" key="3">
    <source>
        <dbReference type="Proteomes" id="UP001501436"/>
    </source>
</evidence>
<comment type="caution">
    <text evidence="2">The sequence shown here is derived from an EMBL/GenBank/DDBJ whole genome shotgun (WGS) entry which is preliminary data.</text>
</comment>
<dbReference type="EMBL" id="BAABJI010000004">
    <property type="protein sequence ID" value="GAA4930309.1"/>
    <property type="molecule type" value="Genomic_DNA"/>
</dbReference>
<accession>A0ABP9G6Z9</accession>
<feature type="domain" description="Nuclease-associated modular DNA-binding 1" evidence="1">
    <location>
        <begin position="107"/>
        <end position="143"/>
    </location>
</feature>
<protein>
    <recommendedName>
        <fullName evidence="1">Nuclease-associated modular DNA-binding 1 domain-containing protein</fullName>
    </recommendedName>
</protein>
<dbReference type="SMART" id="SM00497">
    <property type="entry name" value="IENR1"/>
    <property type="match status" value="3"/>
</dbReference>
<reference evidence="3" key="1">
    <citation type="journal article" date="2019" name="Int. J. Syst. Evol. Microbiol.">
        <title>The Global Catalogue of Microorganisms (GCM) 10K type strain sequencing project: providing services to taxonomists for standard genome sequencing and annotation.</title>
        <authorList>
            <consortium name="The Broad Institute Genomics Platform"/>
            <consortium name="The Broad Institute Genome Sequencing Center for Infectious Disease"/>
            <person name="Wu L."/>
            <person name="Ma J."/>
        </authorList>
    </citation>
    <scope>NUCLEOTIDE SEQUENCE [LARGE SCALE GENOMIC DNA]</scope>
    <source>
        <strain evidence="3">JCM 18283</strain>
    </source>
</reference>
<dbReference type="InterPro" id="IPR010896">
    <property type="entry name" value="NUMOD1"/>
</dbReference>
<dbReference type="SUPFAM" id="SSF64496">
    <property type="entry name" value="DNA-binding domain of intron-encoded endonucleases"/>
    <property type="match status" value="3"/>
</dbReference>
<dbReference type="Proteomes" id="UP001501436">
    <property type="component" value="Unassembled WGS sequence"/>
</dbReference>
<evidence type="ECO:0000259" key="1">
    <source>
        <dbReference type="Pfam" id="PF07453"/>
    </source>
</evidence>
<feature type="domain" description="Nuclease-associated modular DNA-binding 1" evidence="1">
    <location>
        <begin position="182"/>
        <end position="213"/>
    </location>
</feature>
<evidence type="ECO:0000313" key="2">
    <source>
        <dbReference type="EMBL" id="GAA4930309.1"/>
    </source>
</evidence>
<keyword evidence="3" id="KW-1185">Reference proteome</keyword>
<name>A0ABP9G6Z9_9SPHI</name>
<proteinExistence type="predicted"/>
<organism evidence="2 3">
    <name type="scientific">Mucilaginibacter defluvii</name>
    <dbReference type="NCBI Taxonomy" id="1196019"/>
    <lineage>
        <taxon>Bacteria</taxon>
        <taxon>Pseudomonadati</taxon>
        <taxon>Bacteroidota</taxon>
        <taxon>Sphingobacteriia</taxon>
        <taxon>Sphingobacteriales</taxon>
        <taxon>Sphingobacteriaceae</taxon>
        <taxon>Mucilaginibacter</taxon>
    </lineage>
</organism>
<gene>
    <name evidence="2" type="ORF">GCM10023313_38930</name>
</gene>
<dbReference type="InterPro" id="IPR036388">
    <property type="entry name" value="WH-like_DNA-bd_sf"/>
</dbReference>